<dbReference type="Pfam" id="PF00722">
    <property type="entry name" value="Glyco_hydro_16"/>
    <property type="match status" value="1"/>
</dbReference>
<dbReference type="PANTHER" id="PTHR10963">
    <property type="entry name" value="GLYCOSYL HYDROLASE-RELATED"/>
    <property type="match status" value="1"/>
</dbReference>
<feature type="domain" description="GH16" evidence="2">
    <location>
        <begin position="29"/>
        <end position="277"/>
    </location>
</feature>
<evidence type="ECO:0000259" key="2">
    <source>
        <dbReference type="PROSITE" id="PS51762"/>
    </source>
</evidence>
<dbReference type="PANTHER" id="PTHR10963:SF55">
    <property type="entry name" value="GLYCOSIDE HYDROLASE FAMILY 16 PROTEIN"/>
    <property type="match status" value="1"/>
</dbReference>
<gene>
    <name evidence="3" type="ORF">H8B04_04985</name>
</gene>
<dbReference type="Proteomes" id="UP000651271">
    <property type="component" value="Unassembled WGS sequence"/>
</dbReference>
<dbReference type="RefSeq" id="WP_190301651.1">
    <property type="nucleotide sequence ID" value="NZ_JACOIJ010000006.1"/>
</dbReference>
<name>A0ABR7YC77_9SPHI</name>
<dbReference type="InterPro" id="IPR000757">
    <property type="entry name" value="Beta-glucanase-like"/>
</dbReference>
<dbReference type="InterPro" id="IPR013320">
    <property type="entry name" value="ConA-like_dom_sf"/>
</dbReference>
<dbReference type="SUPFAM" id="SSF49899">
    <property type="entry name" value="Concanavalin A-like lectins/glucanases"/>
    <property type="match status" value="1"/>
</dbReference>
<proteinExistence type="inferred from homology"/>
<reference evidence="3 4" key="1">
    <citation type="submission" date="2020-08" db="EMBL/GenBank/DDBJ databases">
        <title>Sphingobacterium sp. DN04309 isolated from aquaculture water.</title>
        <authorList>
            <person name="Zhang M."/>
        </authorList>
    </citation>
    <scope>NUCLEOTIDE SEQUENCE [LARGE SCALE GENOMIC DNA]</scope>
    <source>
        <strain evidence="3 4">DN04309</strain>
    </source>
</reference>
<protein>
    <submittedName>
        <fullName evidence="3">Glycoside hydrolase family 16 protein</fullName>
    </submittedName>
</protein>
<evidence type="ECO:0000313" key="4">
    <source>
        <dbReference type="Proteomes" id="UP000651271"/>
    </source>
</evidence>
<dbReference type="Gene3D" id="2.60.120.200">
    <property type="match status" value="1"/>
</dbReference>
<evidence type="ECO:0000256" key="1">
    <source>
        <dbReference type="ARBA" id="ARBA00006865"/>
    </source>
</evidence>
<dbReference type="PROSITE" id="PS51762">
    <property type="entry name" value="GH16_2"/>
    <property type="match status" value="1"/>
</dbReference>
<evidence type="ECO:0000313" key="3">
    <source>
        <dbReference type="EMBL" id="MBD1428922.1"/>
    </source>
</evidence>
<dbReference type="CDD" id="cd08023">
    <property type="entry name" value="GH16_laminarinase_like"/>
    <property type="match status" value="1"/>
</dbReference>
<keyword evidence="4" id="KW-1185">Reference proteome</keyword>
<dbReference type="EMBL" id="JACOIJ010000006">
    <property type="protein sequence ID" value="MBD1428922.1"/>
    <property type="molecule type" value="Genomic_DNA"/>
</dbReference>
<dbReference type="GO" id="GO:0016787">
    <property type="term" value="F:hydrolase activity"/>
    <property type="evidence" value="ECO:0007669"/>
    <property type="project" value="UniProtKB-KW"/>
</dbReference>
<sequence>MRIYYYFIALLFGFHTSQAQQQSKDSYKLVWSEEFNKDGKVDESTWNYERGFVRNHEDQWYQKDNAYCKDGYLIIEVRKEEKPNPTYEEGSASWSKAKKMIKYTSSSLNTSGKKQWLYGRFEMRAKIAVGSGLWPAFWTLGVDKEWPSNGEIDIMEYYRGNILANIANGTTKRWSAEWHNGIKSVESLGGKKWADEFHVWRMDWDEKEIALYVDDVLMNKVAMEKLVNKDGTGFNPFKQPHYILVNFALGGDNGGTIDESLLPAQYLIDYIRVYQKN</sequence>
<keyword evidence="3" id="KW-0378">Hydrolase</keyword>
<comment type="caution">
    <text evidence="3">The sequence shown here is derived from an EMBL/GenBank/DDBJ whole genome shotgun (WGS) entry which is preliminary data.</text>
</comment>
<organism evidence="3 4">
    <name type="scientific">Sphingobacterium litopenaei</name>
    <dbReference type="NCBI Taxonomy" id="2763500"/>
    <lineage>
        <taxon>Bacteria</taxon>
        <taxon>Pseudomonadati</taxon>
        <taxon>Bacteroidota</taxon>
        <taxon>Sphingobacteriia</taxon>
        <taxon>Sphingobacteriales</taxon>
        <taxon>Sphingobacteriaceae</taxon>
        <taxon>Sphingobacterium</taxon>
    </lineage>
</organism>
<dbReference type="InterPro" id="IPR050546">
    <property type="entry name" value="Glycosyl_Hydrlase_16"/>
</dbReference>
<accession>A0ABR7YC77</accession>
<comment type="similarity">
    <text evidence="1">Belongs to the glycosyl hydrolase 16 family.</text>
</comment>